<organism evidence="4 5">
    <name type="scientific">Pomacea canaliculata</name>
    <name type="common">Golden apple snail</name>
    <dbReference type="NCBI Taxonomy" id="400727"/>
    <lineage>
        <taxon>Eukaryota</taxon>
        <taxon>Metazoa</taxon>
        <taxon>Spiralia</taxon>
        <taxon>Lophotrochozoa</taxon>
        <taxon>Mollusca</taxon>
        <taxon>Gastropoda</taxon>
        <taxon>Caenogastropoda</taxon>
        <taxon>Architaenioglossa</taxon>
        <taxon>Ampullarioidea</taxon>
        <taxon>Ampullariidae</taxon>
        <taxon>Pomacea</taxon>
    </lineage>
</organism>
<sequence>MNMEADETKAITSTFNIQLSGDAGAKRPPKSAIRAGQQDDKQKRQHFNRSKSGLVSYEDLLVAQYLDELRRRKSEARQEKEVPLSPYLQRLPHANLCYGKLARKNPRTGRRPMSATTAMHGKAGSKPKIDAKFIADTSLWDPATPRGEQLHQKRRPASAPVNRNRYRVHIHMMIFFYLKIMAAYKGLHKRQPLTIKVFAFKNGTRDAFIHAAAPNIKMLLELATEKLRLPFAARRIFLEDGTEVFEASEIPDHTDVYISMGENYKDPFGDTKKNMIIRQGAKWSLNGIILPEDRKKQTRHRLSKRLRSLAQTNFMRIIIYKNGKSSEPCEVVADPSKFDDFLVACTGKLDLRSHAKKVFDWEGNEITDLDDTPILDDGLQSKVFPVHGPLWISAGEGFSPLGTQEFLASMRQIILKKLKDLQQYKKEIEAALDNDAENVTLASVKAMKTEDLYEVSEKVDAEIDQLKETLGRLQAMKEKMSMEEVSGPKYHLAHIQEVQADDRIVGVKGLRLKVYENGARNGGFCLYFNLRDAMKNTGAAMERLLDVISGSQRASQGPQPRLNAVAQRIYRRSGVEVTSVFDLKDDDEIWVSYGEPFISPFTYCVQLIFEKAIKVLKDDLEHIVHEPLVDPDLIGDLKIHSKWDASISFPSAYEATHDLFSHDSDKVDLLMQHAEVDSRGTFLFHKVQTNLVLYPEIAVNEKVQRGNLNEKAPRGHIEAQIWVISKSGFIYNKAMPQLCLAVSETRIKCKLLEKKTAVEGFMVTVQKKMSGNPNQIWKFAPDGAISAQAYPDLLLTYTGTKCDEEETHQAIDVQGTLSGMRVCLIVADPLQKKDASSQRFALKQERLDNLGQWKHTDVPNPEWNKQALSWPVTQNGMINEKYDWPMEGFLLPHAPPLERPSAKSGFSLLPARLSVLKNGQKDTSAAVTVVGPNLTATRHRQDIQDESASITDDLNLHCMEYSVRELEFTMFLDSCTSLLNLPFAARRLFDENGNELFTLQSLKRDQIVFVTCGETWTDPKLTRKEQYRRLLLSQLSSDIEKIRQYCALRNPNNYVLEAEGKLMPGVRLVVNKQWTHDDKPATERVVSAGNEQTLDSDNEQGEENTDLTAHERAHLQSDERYSSLKWPWERVVNVQHSLDTSDMEAQKYSDPELYEKFKPKSSPRIQRDTLQRFVYEDGYIASSSNSSLVLGTTQQEGRVSEVVLVKRRPDDISQLWVIAPNGEICSRYKQKQVLTVAFPRKVCESTEPQTFAGCPVMLQSRRSNQFGHAHQRWHYNAETGFISAFSSDVADKEITSANKVDVCTYAVVGSTKIDQPGYEAEVISEDKKTLKLRVCVSCARAMRGRHTLQALPPNTPFSCSMGDAKRLKVPQTGSFQVLNGKVDLSTFEAEITLKNWAEQLAVLRQKTSTKIAKEINAARAVTTVKVMAYKNGEGRMRPGEIICGSTIEGILFQCTQRLGLNTSASKLFAEDGTLLLDVDDIVSWALKTYRALLAEKLEAMLQNEEKKNDIDNRHQERMDMHHSEVQERDESDFPAQGAEYFEDNQEACESEEVDTLEATKMAKRQEELLSRVEFPSLETVLRYPVEVWVSSGKNFVPPEVVESKEVNRRKKRALRAQVCLELDVEKHVLRQMKGRRFKDLSPGAYRSTLSSQQPVIIEGHWQDITVEEQVKNETLQKLQIHLDELQKNQKQSTHMVGINMEGSLYKQPLMKRVFVYKNGDSTDHAVMIWGESLTQLLENSTLKLGLWKPAKKFYTEKGKKVEAFDDITSEQLICVSTGKSYIRPQSQNNIVEIRANWGRARKQHGPQATDLCVTVSKNPNVDVDPFGPPSLALTLTDSQGLNKSSTA</sequence>
<evidence type="ECO:0000313" key="5">
    <source>
        <dbReference type="Proteomes" id="UP000245119"/>
    </source>
</evidence>
<dbReference type="PANTHER" id="PTHR46302:SF3">
    <property type="entry name" value="DOUBLECORTIN DOMAIN-CONTAINING PROTEIN 1"/>
    <property type="match status" value="1"/>
</dbReference>
<dbReference type="GO" id="GO:0035556">
    <property type="term" value="P:intracellular signal transduction"/>
    <property type="evidence" value="ECO:0007669"/>
    <property type="project" value="InterPro"/>
</dbReference>
<dbReference type="InterPro" id="IPR003533">
    <property type="entry name" value="Doublecortin_dom"/>
</dbReference>
<dbReference type="Proteomes" id="UP000245119">
    <property type="component" value="Linkage Group LG3"/>
</dbReference>
<dbReference type="EMBL" id="PZQS01000003">
    <property type="protein sequence ID" value="PVD33887.1"/>
    <property type="molecule type" value="Genomic_DNA"/>
</dbReference>
<dbReference type="SUPFAM" id="SSF89837">
    <property type="entry name" value="Doublecortin (DC)"/>
    <property type="match status" value="5"/>
</dbReference>
<dbReference type="STRING" id="400727.A0A2T7PKI0"/>
<feature type="region of interest" description="Disordered" evidence="2">
    <location>
        <begin position="1079"/>
        <end position="1107"/>
    </location>
</feature>
<evidence type="ECO:0000256" key="1">
    <source>
        <dbReference type="SAM" id="Coils"/>
    </source>
</evidence>
<proteinExistence type="predicted"/>
<dbReference type="OrthoDB" id="9999986at2759"/>
<feature type="domain" description="Doublecortin" evidence="3">
    <location>
        <begin position="1711"/>
        <end position="1782"/>
    </location>
</feature>
<dbReference type="InterPro" id="IPR036572">
    <property type="entry name" value="Doublecortin_dom_sf"/>
</dbReference>
<dbReference type="InterPro" id="IPR057424">
    <property type="entry name" value="Ubiquitin_DCDC1"/>
</dbReference>
<evidence type="ECO:0000259" key="3">
    <source>
        <dbReference type="PROSITE" id="PS50309"/>
    </source>
</evidence>
<feature type="compositionally biased region" description="Acidic residues" evidence="2">
    <location>
        <begin position="1094"/>
        <end position="1105"/>
    </location>
</feature>
<dbReference type="GO" id="GO:0030496">
    <property type="term" value="C:midbody"/>
    <property type="evidence" value="ECO:0007669"/>
    <property type="project" value="TreeGrafter"/>
</dbReference>
<gene>
    <name evidence="4" type="ORF">C0Q70_05149</name>
</gene>
<keyword evidence="1" id="KW-0175">Coiled coil</keyword>
<protein>
    <recommendedName>
        <fullName evidence="3">Doublecortin domain-containing protein</fullName>
    </recommendedName>
</protein>
<feature type="coiled-coil region" evidence="1">
    <location>
        <begin position="414"/>
        <end position="483"/>
    </location>
</feature>
<accession>A0A2T7PKI0</accession>
<dbReference type="InterPro" id="IPR056415">
    <property type="entry name" value="DCX2_DCDC1"/>
</dbReference>
<dbReference type="PROSITE" id="PS50309">
    <property type="entry name" value="DC"/>
    <property type="match status" value="2"/>
</dbReference>
<dbReference type="GO" id="GO:1902412">
    <property type="term" value="P:regulation of mitotic cytokinesis"/>
    <property type="evidence" value="ECO:0007669"/>
    <property type="project" value="InterPro"/>
</dbReference>
<comment type="caution">
    <text evidence="4">The sequence shown here is derived from an EMBL/GenBank/DDBJ whole genome shotgun (WGS) entry which is preliminary data.</text>
</comment>
<feature type="region of interest" description="Disordered" evidence="2">
    <location>
        <begin position="17"/>
        <end position="50"/>
    </location>
</feature>
<feature type="coiled-coil region" evidence="1">
    <location>
        <begin position="1668"/>
        <end position="1695"/>
    </location>
</feature>
<feature type="region of interest" description="Disordered" evidence="2">
    <location>
        <begin position="104"/>
        <end position="124"/>
    </location>
</feature>
<dbReference type="Gene3D" id="2.80.10.50">
    <property type="match status" value="1"/>
</dbReference>
<dbReference type="Pfam" id="PF24478">
    <property type="entry name" value="DCX2_DCDC1"/>
    <property type="match status" value="2"/>
</dbReference>
<dbReference type="PANTHER" id="PTHR46302">
    <property type="entry name" value="DOUBLECORTIN DOMAIN-CONTAINING PROTEIN 1"/>
    <property type="match status" value="1"/>
</dbReference>
<dbReference type="InterPro" id="IPR035992">
    <property type="entry name" value="Ricin_B-like_lectins"/>
</dbReference>
<keyword evidence="5" id="KW-1185">Reference proteome</keyword>
<dbReference type="SUPFAM" id="SSF50370">
    <property type="entry name" value="Ricin B-like lectins"/>
    <property type="match status" value="1"/>
</dbReference>
<dbReference type="Pfam" id="PF25510">
    <property type="entry name" value="Ubiquitin_DCDC1"/>
    <property type="match status" value="1"/>
</dbReference>
<feature type="domain" description="Doublecortin" evidence="3">
    <location>
        <begin position="213"/>
        <end position="263"/>
    </location>
</feature>
<dbReference type="PROSITE" id="PS50231">
    <property type="entry name" value="RICIN_B_LECTIN"/>
    <property type="match status" value="2"/>
</dbReference>
<name>A0A2T7PKI0_POMCA</name>
<evidence type="ECO:0000313" key="4">
    <source>
        <dbReference type="EMBL" id="PVD33887.1"/>
    </source>
</evidence>
<dbReference type="InterPro" id="IPR043188">
    <property type="entry name" value="DCDC1"/>
</dbReference>
<reference evidence="4 5" key="1">
    <citation type="submission" date="2018-04" db="EMBL/GenBank/DDBJ databases">
        <title>The genome of golden apple snail Pomacea canaliculata provides insight into stress tolerance and invasive adaptation.</title>
        <authorList>
            <person name="Liu C."/>
            <person name="Liu B."/>
            <person name="Ren Y."/>
            <person name="Zhang Y."/>
            <person name="Wang H."/>
            <person name="Li S."/>
            <person name="Jiang F."/>
            <person name="Yin L."/>
            <person name="Zhang G."/>
            <person name="Qian W."/>
            <person name="Fan W."/>
        </authorList>
    </citation>
    <scope>NUCLEOTIDE SEQUENCE [LARGE SCALE GENOMIC DNA]</scope>
    <source>
        <strain evidence="4">SZHN2017</strain>
        <tissue evidence="4">Muscle</tissue>
    </source>
</reference>
<dbReference type="CDD" id="cd17156">
    <property type="entry name" value="DCX1_DCDC5"/>
    <property type="match status" value="1"/>
</dbReference>
<evidence type="ECO:0000256" key="2">
    <source>
        <dbReference type="SAM" id="MobiDB-lite"/>
    </source>
</evidence>
<dbReference type="GO" id="GO:0008017">
    <property type="term" value="F:microtubule binding"/>
    <property type="evidence" value="ECO:0007669"/>
    <property type="project" value="InterPro"/>
</dbReference>